<organism evidence="1">
    <name type="scientific">hydrothermal vent metagenome</name>
    <dbReference type="NCBI Taxonomy" id="652676"/>
    <lineage>
        <taxon>unclassified sequences</taxon>
        <taxon>metagenomes</taxon>
        <taxon>ecological metagenomes</taxon>
    </lineage>
</organism>
<dbReference type="AlphaFoldDB" id="A0A3B0UY50"/>
<accession>A0A3B0UY50</accession>
<protein>
    <submittedName>
        <fullName evidence="1">Uncharacterized protein</fullName>
    </submittedName>
</protein>
<reference evidence="1" key="1">
    <citation type="submission" date="2018-06" db="EMBL/GenBank/DDBJ databases">
        <authorList>
            <person name="Zhirakovskaya E."/>
        </authorList>
    </citation>
    <scope>NUCLEOTIDE SEQUENCE</scope>
</reference>
<sequence length="128" mass="14437">MSDQAKKIGLIIGQEWDWPEAFMDVINKDDSNITAELVKLGGTFMGEPCQYDLIIDRISHEIPYYRAYLEYALLEGVYIINNSYTTAADSKFSCTSLVNHLGLNSPRTVILPNKQVDKDTSPSAFRNL</sequence>
<feature type="non-terminal residue" evidence="1">
    <location>
        <position position="128"/>
    </location>
</feature>
<gene>
    <name evidence="1" type="ORF">MNBD_CHLOROFLEXI01-5294</name>
</gene>
<dbReference type="EMBL" id="UOEU01000416">
    <property type="protein sequence ID" value="VAW33053.1"/>
    <property type="molecule type" value="Genomic_DNA"/>
</dbReference>
<name>A0A3B0UY50_9ZZZZ</name>
<evidence type="ECO:0000313" key="1">
    <source>
        <dbReference type="EMBL" id="VAW33053.1"/>
    </source>
</evidence>
<proteinExistence type="predicted"/>